<dbReference type="Pfam" id="PF13516">
    <property type="entry name" value="LRR_6"/>
    <property type="match status" value="2"/>
</dbReference>
<keyword evidence="3" id="KW-1185">Reference proteome</keyword>
<accession>A0ABD2NUW9</accession>
<dbReference type="AlphaFoldDB" id="A0ABD2NUW9"/>
<evidence type="ECO:0000313" key="2">
    <source>
        <dbReference type="EMBL" id="KAL3282498.1"/>
    </source>
</evidence>
<dbReference type="InterPro" id="IPR032675">
    <property type="entry name" value="LRR_dom_sf"/>
</dbReference>
<protein>
    <recommendedName>
        <fullName evidence="4">Centrosomal protein of 78 kDa</fullName>
    </recommendedName>
</protein>
<dbReference type="PANTHER" id="PTHR24110">
    <property type="entry name" value="CENTROSOMAL PROTEIN OF 78 KDA"/>
    <property type="match status" value="1"/>
</dbReference>
<dbReference type="EMBL" id="JABFTP020000144">
    <property type="protein sequence ID" value="KAL3282498.1"/>
    <property type="molecule type" value="Genomic_DNA"/>
</dbReference>
<evidence type="ECO:0000313" key="3">
    <source>
        <dbReference type="Proteomes" id="UP001516400"/>
    </source>
</evidence>
<dbReference type="Gene3D" id="3.80.10.10">
    <property type="entry name" value="Ribonuclease Inhibitor"/>
    <property type="match status" value="2"/>
</dbReference>
<organism evidence="2 3">
    <name type="scientific">Cryptolaemus montrouzieri</name>
    <dbReference type="NCBI Taxonomy" id="559131"/>
    <lineage>
        <taxon>Eukaryota</taxon>
        <taxon>Metazoa</taxon>
        <taxon>Ecdysozoa</taxon>
        <taxon>Arthropoda</taxon>
        <taxon>Hexapoda</taxon>
        <taxon>Insecta</taxon>
        <taxon>Pterygota</taxon>
        <taxon>Neoptera</taxon>
        <taxon>Endopterygota</taxon>
        <taxon>Coleoptera</taxon>
        <taxon>Polyphaga</taxon>
        <taxon>Cucujiformia</taxon>
        <taxon>Coccinelloidea</taxon>
        <taxon>Coccinellidae</taxon>
        <taxon>Scymninae</taxon>
        <taxon>Scymnini</taxon>
        <taxon>Cryptolaemus</taxon>
    </lineage>
</organism>
<name>A0ABD2NUW9_9CUCU</name>
<dbReference type="InterPro" id="IPR026212">
    <property type="entry name" value="Cep78"/>
</dbReference>
<dbReference type="Proteomes" id="UP001516400">
    <property type="component" value="Unassembled WGS sequence"/>
</dbReference>
<dbReference type="InterPro" id="IPR001611">
    <property type="entry name" value="Leu-rich_rpt"/>
</dbReference>
<reference evidence="2 3" key="1">
    <citation type="journal article" date="2021" name="BMC Biol.">
        <title>Horizontally acquired antibacterial genes associated with adaptive radiation of ladybird beetles.</title>
        <authorList>
            <person name="Li H.S."/>
            <person name="Tang X.F."/>
            <person name="Huang Y.H."/>
            <person name="Xu Z.Y."/>
            <person name="Chen M.L."/>
            <person name="Du X.Y."/>
            <person name="Qiu B.Y."/>
            <person name="Chen P.T."/>
            <person name="Zhang W."/>
            <person name="Slipinski A."/>
            <person name="Escalona H.E."/>
            <person name="Waterhouse R.M."/>
            <person name="Zwick A."/>
            <person name="Pang H."/>
        </authorList>
    </citation>
    <scope>NUCLEOTIDE SEQUENCE [LARGE SCALE GENOMIC DNA]</scope>
    <source>
        <strain evidence="2">SYSU2018</strain>
    </source>
</reference>
<feature type="region of interest" description="Disordered" evidence="1">
    <location>
        <begin position="560"/>
        <end position="584"/>
    </location>
</feature>
<feature type="compositionally biased region" description="Basic residues" evidence="1">
    <location>
        <begin position="570"/>
        <end position="584"/>
    </location>
</feature>
<sequence>MPGTAKSSVITSNPKPNNVFYIWYTELCRRMNSNPSAILRPAKPKSNTILDFVADRLKFEDWSPVINALRHDTSLHVIIIRSRMSNYQFLHDIDTEDKARRMRRKYGSLWTDYILNSLVRALSYSIKNTQVLTSLELDGLPMFGHYLDELLKALKENKTVKNLSLANCSIQDTGCRSMCLCLQLIPNVETLNLSRCDLTSVSGIYIAKLIKFQQLNRYTTSWHKSLRYSEPDSEKMCGIRRITLNCNPKIGDEGLNYILGELEDDLWIKALDMQKCGITENIAKRLLDIIQYNQSLKIADFRQNEDLSASTLKAILELLKKNNQNDDNQSNFQWCKTELSLCPSTITSSRGIINSGTDETFIFRSSKVNGMKKDSKTKTAVDIMKRNNRNENGRKLNEHAKNITQPNVGTGQAIIKREYESHTLNSVIKSLEKLQFPSDLKMIKDAPNNTPNISPIKKNQFSYKYSKQRNGTTKNTKNGFINERGPNVSAANSASNLFARYFYKESSFSEEEETLKDYCDDYNIEPSTLCSNSEIYIKKDDFSESQTSLADYLQDLHQDKAALPSDPKKSTSKHHYKGKKNGIK</sequence>
<comment type="caution">
    <text evidence="2">The sequence shown here is derived from an EMBL/GenBank/DDBJ whole genome shotgun (WGS) entry which is preliminary data.</text>
</comment>
<dbReference type="PRINTS" id="PR02062">
    <property type="entry name" value="CENTROSOME78"/>
</dbReference>
<evidence type="ECO:0008006" key="4">
    <source>
        <dbReference type="Google" id="ProtNLM"/>
    </source>
</evidence>
<dbReference type="PANTHER" id="PTHR24110:SF3">
    <property type="entry name" value="CENTROSOMAL PROTEIN OF 78 KDA"/>
    <property type="match status" value="1"/>
</dbReference>
<proteinExistence type="predicted"/>
<dbReference type="SUPFAM" id="SSF52047">
    <property type="entry name" value="RNI-like"/>
    <property type="match status" value="1"/>
</dbReference>
<gene>
    <name evidence="2" type="ORF">HHI36_005680</name>
</gene>
<evidence type="ECO:0000256" key="1">
    <source>
        <dbReference type="SAM" id="MobiDB-lite"/>
    </source>
</evidence>